<dbReference type="InterPro" id="IPR035965">
    <property type="entry name" value="PAS-like_dom_sf"/>
</dbReference>
<dbReference type="SUPFAM" id="SSF55785">
    <property type="entry name" value="PYP-like sensor domain (PAS domain)"/>
    <property type="match status" value="1"/>
</dbReference>
<dbReference type="CDD" id="cd00082">
    <property type="entry name" value="HisKA"/>
    <property type="match status" value="1"/>
</dbReference>
<dbReference type="Gene3D" id="3.30.565.10">
    <property type="entry name" value="Histidine kinase-like ATPase, C-terminal domain"/>
    <property type="match status" value="1"/>
</dbReference>
<keyword evidence="3" id="KW-0597">Phosphoprotein</keyword>
<reference evidence="9 10" key="1">
    <citation type="submission" date="2017-09" db="EMBL/GenBank/DDBJ databases">
        <title>Depth-based differentiation of microbial function through sediment-hosted aquifers and enrichment of novel symbionts in the deep terrestrial subsurface.</title>
        <authorList>
            <person name="Probst A.J."/>
            <person name="Ladd B."/>
            <person name="Jarett J.K."/>
            <person name="Geller-Mcgrath D.E."/>
            <person name="Sieber C.M."/>
            <person name="Emerson J.B."/>
            <person name="Anantharaman K."/>
            <person name="Thomas B.C."/>
            <person name="Malmstrom R."/>
            <person name="Stieglmeier M."/>
            <person name="Klingl A."/>
            <person name="Woyke T."/>
            <person name="Ryan C.M."/>
            <person name="Banfield J.F."/>
        </authorList>
    </citation>
    <scope>NUCLEOTIDE SEQUENCE [LARGE SCALE GENOMIC DNA]</scope>
    <source>
        <strain evidence="9">CG17_big_fil_post_rev_8_21_14_2_50_48_46</strain>
    </source>
</reference>
<evidence type="ECO:0000256" key="6">
    <source>
        <dbReference type="ARBA" id="ARBA00023012"/>
    </source>
</evidence>
<protein>
    <recommendedName>
        <fullName evidence="2">histidine kinase</fullName>
        <ecNumber evidence="2">2.7.13.3</ecNumber>
    </recommendedName>
</protein>
<name>A0A2M7G735_9BACT</name>
<accession>A0A2M7G735</accession>
<dbReference type="Gene3D" id="3.30.450.20">
    <property type="entry name" value="PAS domain"/>
    <property type="match status" value="1"/>
</dbReference>
<evidence type="ECO:0000256" key="3">
    <source>
        <dbReference type="ARBA" id="ARBA00022553"/>
    </source>
</evidence>
<dbReference type="Pfam" id="PF02518">
    <property type="entry name" value="HATPase_c"/>
    <property type="match status" value="1"/>
</dbReference>
<dbReference type="SMART" id="SM00388">
    <property type="entry name" value="HisKA"/>
    <property type="match status" value="1"/>
</dbReference>
<proteinExistence type="predicted"/>
<evidence type="ECO:0000256" key="4">
    <source>
        <dbReference type="ARBA" id="ARBA00022679"/>
    </source>
</evidence>
<dbReference type="InterPro" id="IPR050351">
    <property type="entry name" value="BphY/WalK/GraS-like"/>
</dbReference>
<feature type="domain" description="Histidine kinase" evidence="8">
    <location>
        <begin position="113"/>
        <end position="331"/>
    </location>
</feature>
<gene>
    <name evidence="9" type="ORF">COW36_07225</name>
</gene>
<dbReference type="InterPro" id="IPR003594">
    <property type="entry name" value="HATPase_dom"/>
</dbReference>
<keyword evidence="5 9" id="KW-0418">Kinase</keyword>
<dbReference type="GO" id="GO:0016036">
    <property type="term" value="P:cellular response to phosphate starvation"/>
    <property type="evidence" value="ECO:0007669"/>
    <property type="project" value="TreeGrafter"/>
</dbReference>
<keyword evidence="4" id="KW-0808">Transferase</keyword>
<dbReference type="AlphaFoldDB" id="A0A2M7G735"/>
<dbReference type="InterPro" id="IPR005467">
    <property type="entry name" value="His_kinase_dom"/>
</dbReference>
<dbReference type="FunFam" id="3.30.565.10:FF:000006">
    <property type="entry name" value="Sensor histidine kinase WalK"/>
    <property type="match status" value="1"/>
</dbReference>
<dbReference type="PROSITE" id="PS50109">
    <property type="entry name" value="HIS_KIN"/>
    <property type="match status" value="1"/>
</dbReference>
<sequence>MALVQSGVLLLDLAGQIQSADPEAQAILESGSELIGKSLAELWPDSPLPSLWAEASTGQEASQEFVTNWTARPKNIFVSLRAFSAQERGFLVLIQDLSAVRRLESIEREFITNVSHELRTPLTSIKMAAESLQMGAIVNPKLKDKFLSNIQREADRLTRLVNELIILANIEETGTSLHISAFDLFEVLDDVSSTMSHHSKVNDIDMVNDYPSSLPIISADRDRLSQVLINLVDNAIKCNRPNGTVTLHAHVEGEEAVIEVTDTGIGIPKIDLPRIFDRFFRVDKARSRVTGGTGLGLSIVKDIIEAHGGTISVNSVVNIGTTFTIRLPLKARVHKDVD</sequence>
<dbReference type="CDD" id="cd00075">
    <property type="entry name" value="HATPase"/>
    <property type="match status" value="1"/>
</dbReference>
<dbReference type="EC" id="2.7.13.3" evidence="2"/>
<dbReference type="InterPro" id="IPR000014">
    <property type="entry name" value="PAS"/>
</dbReference>
<dbReference type="SMART" id="SM00387">
    <property type="entry name" value="HATPase_c"/>
    <property type="match status" value="1"/>
</dbReference>
<dbReference type="PANTHER" id="PTHR45453:SF1">
    <property type="entry name" value="PHOSPHATE REGULON SENSOR PROTEIN PHOR"/>
    <property type="match status" value="1"/>
</dbReference>
<dbReference type="SUPFAM" id="SSF47384">
    <property type="entry name" value="Homodimeric domain of signal transducing histidine kinase"/>
    <property type="match status" value="1"/>
</dbReference>
<evidence type="ECO:0000256" key="5">
    <source>
        <dbReference type="ARBA" id="ARBA00022777"/>
    </source>
</evidence>
<dbReference type="PANTHER" id="PTHR45453">
    <property type="entry name" value="PHOSPHATE REGULON SENSOR PROTEIN PHOR"/>
    <property type="match status" value="1"/>
</dbReference>
<dbReference type="Pfam" id="PF00512">
    <property type="entry name" value="HisKA"/>
    <property type="match status" value="1"/>
</dbReference>
<keyword evidence="6" id="KW-0902">Two-component regulatory system</keyword>
<evidence type="ECO:0000256" key="1">
    <source>
        <dbReference type="ARBA" id="ARBA00000085"/>
    </source>
</evidence>
<dbReference type="FunFam" id="1.10.287.130:FF:000001">
    <property type="entry name" value="Two-component sensor histidine kinase"/>
    <property type="match status" value="1"/>
</dbReference>
<dbReference type="SUPFAM" id="SSF55874">
    <property type="entry name" value="ATPase domain of HSP90 chaperone/DNA topoisomerase II/histidine kinase"/>
    <property type="match status" value="1"/>
</dbReference>
<evidence type="ECO:0000259" key="8">
    <source>
        <dbReference type="PROSITE" id="PS50109"/>
    </source>
</evidence>
<dbReference type="PRINTS" id="PR00344">
    <property type="entry name" value="BCTRLSENSOR"/>
</dbReference>
<comment type="caution">
    <text evidence="9">The sequence shown here is derived from an EMBL/GenBank/DDBJ whole genome shotgun (WGS) entry which is preliminary data.</text>
</comment>
<dbReference type="GO" id="GO:0000155">
    <property type="term" value="F:phosphorelay sensor kinase activity"/>
    <property type="evidence" value="ECO:0007669"/>
    <property type="project" value="InterPro"/>
</dbReference>
<evidence type="ECO:0000313" key="9">
    <source>
        <dbReference type="EMBL" id="PIW17853.1"/>
    </source>
</evidence>
<dbReference type="InterPro" id="IPR036097">
    <property type="entry name" value="HisK_dim/P_sf"/>
</dbReference>
<dbReference type="GO" id="GO:0005886">
    <property type="term" value="C:plasma membrane"/>
    <property type="evidence" value="ECO:0007669"/>
    <property type="project" value="TreeGrafter"/>
</dbReference>
<comment type="catalytic activity">
    <reaction evidence="1">
        <text>ATP + protein L-histidine = ADP + protein N-phospho-L-histidine.</text>
        <dbReference type="EC" id="2.7.13.3"/>
    </reaction>
</comment>
<evidence type="ECO:0000256" key="7">
    <source>
        <dbReference type="ARBA" id="ARBA00023136"/>
    </source>
</evidence>
<dbReference type="GO" id="GO:0004721">
    <property type="term" value="F:phosphoprotein phosphatase activity"/>
    <property type="evidence" value="ECO:0007669"/>
    <property type="project" value="TreeGrafter"/>
</dbReference>
<evidence type="ECO:0000256" key="2">
    <source>
        <dbReference type="ARBA" id="ARBA00012438"/>
    </source>
</evidence>
<dbReference type="InterPro" id="IPR003661">
    <property type="entry name" value="HisK_dim/P_dom"/>
</dbReference>
<dbReference type="InterPro" id="IPR004358">
    <property type="entry name" value="Sig_transdc_His_kin-like_C"/>
</dbReference>
<dbReference type="InterPro" id="IPR036890">
    <property type="entry name" value="HATPase_C_sf"/>
</dbReference>
<dbReference type="EMBL" id="PFFQ01000019">
    <property type="protein sequence ID" value="PIW17853.1"/>
    <property type="molecule type" value="Genomic_DNA"/>
</dbReference>
<keyword evidence="7" id="KW-0472">Membrane</keyword>
<dbReference type="Proteomes" id="UP000231019">
    <property type="component" value="Unassembled WGS sequence"/>
</dbReference>
<dbReference type="CDD" id="cd00130">
    <property type="entry name" value="PAS"/>
    <property type="match status" value="1"/>
</dbReference>
<dbReference type="Gene3D" id="1.10.287.130">
    <property type="match status" value="1"/>
</dbReference>
<organism evidence="9 10">
    <name type="scientific">bacterium (Candidatus Blackallbacteria) CG17_big_fil_post_rev_8_21_14_2_50_48_46</name>
    <dbReference type="NCBI Taxonomy" id="2014261"/>
    <lineage>
        <taxon>Bacteria</taxon>
        <taxon>Candidatus Blackallbacteria</taxon>
    </lineage>
</organism>
<evidence type="ECO:0000313" key="10">
    <source>
        <dbReference type="Proteomes" id="UP000231019"/>
    </source>
</evidence>